<name>A0ABN2W9G3_9ACTN</name>
<proteinExistence type="predicted"/>
<evidence type="ECO:0000256" key="5">
    <source>
        <dbReference type="SAM" id="MobiDB-lite"/>
    </source>
</evidence>
<accession>A0ABN2W9G3</accession>
<dbReference type="CDD" id="cd01335">
    <property type="entry name" value="Radical_SAM"/>
    <property type="match status" value="1"/>
</dbReference>
<sequence length="376" mass="39447">MHLLDLLAARARPAAALHMALTRRCPLSCAHCSTASTMDAEQLDAALLEEFVATFTPGDRPDFLLLTGGEPLLRPGLVRRLALRARAAGCRTQVTSGMFFAARGGVPGPVARALDAVDHVAASVDAFHEREVPRGAVLRVLRGLLDAGKDLSVQVTGFAADDPYLREVTDDIRRELEDRVPVLVTLVRPAGRARELLSGTGGDAAPAAPGHSLPDPCSMAAWPVVAFDGTVVACCNQDVVDGRGGGPPAHLTLGHIATDDWATVRERQLGRPVLRGIRAFGPVHLAGGAARGRGPCDTCVHALAAGPVAEEAEASLRRPRTRAMERALGQLVEAGGAEAFLRRHVTERYRPLAHLGAPPARVPGAPGVPEAQGGAR</sequence>
<evidence type="ECO:0000313" key="7">
    <source>
        <dbReference type="EMBL" id="GAA2086852.1"/>
    </source>
</evidence>
<keyword evidence="4" id="KW-0411">Iron-sulfur</keyword>
<keyword evidence="3" id="KW-0408">Iron</keyword>
<evidence type="ECO:0000259" key="6">
    <source>
        <dbReference type="Pfam" id="PF04055"/>
    </source>
</evidence>
<organism evidence="7 8">
    <name type="scientific">Streptomyces albiaxialis</name>
    <dbReference type="NCBI Taxonomy" id="329523"/>
    <lineage>
        <taxon>Bacteria</taxon>
        <taxon>Bacillati</taxon>
        <taxon>Actinomycetota</taxon>
        <taxon>Actinomycetes</taxon>
        <taxon>Kitasatosporales</taxon>
        <taxon>Streptomycetaceae</taxon>
        <taxon>Streptomyces</taxon>
    </lineage>
</organism>
<evidence type="ECO:0000256" key="3">
    <source>
        <dbReference type="ARBA" id="ARBA00023004"/>
    </source>
</evidence>
<feature type="compositionally biased region" description="Low complexity" evidence="5">
    <location>
        <begin position="356"/>
        <end position="369"/>
    </location>
</feature>
<feature type="domain" description="Radical SAM core" evidence="6">
    <location>
        <begin position="21"/>
        <end position="142"/>
    </location>
</feature>
<dbReference type="SFLD" id="SFLDS00029">
    <property type="entry name" value="Radical_SAM"/>
    <property type="match status" value="1"/>
</dbReference>
<dbReference type="RefSeq" id="WP_344531473.1">
    <property type="nucleotide sequence ID" value="NZ_BAAAPE010000013.1"/>
</dbReference>
<dbReference type="Proteomes" id="UP001500016">
    <property type="component" value="Unassembled WGS sequence"/>
</dbReference>
<keyword evidence="8" id="KW-1185">Reference proteome</keyword>
<dbReference type="Gene3D" id="3.20.20.70">
    <property type="entry name" value="Aldolase class I"/>
    <property type="match status" value="1"/>
</dbReference>
<evidence type="ECO:0000256" key="2">
    <source>
        <dbReference type="ARBA" id="ARBA00022723"/>
    </source>
</evidence>
<gene>
    <name evidence="7" type="ORF">GCM10009801_49460</name>
</gene>
<dbReference type="EMBL" id="BAAAPE010000013">
    <property type="protein sequence ID" value="GAA2086852.1"/>
    <property type="molecule type" value="Genomic_DNA"/>
</dbReference>
<protein>
    <recommendedName>
        <fullName evidence="6">Radical SAM core domain-containing protein</fullName>
    </recommendedName>
</protein>
<keyword evidence="2" id="KW-0479">Metal-binding</keyword>
<dbReference type="InterPro" id="IPR013785">
    <property type="entry name" value="Aldolase_TIM"/>
</dbReference>
<keyword evidence="1" id="KW-0949">S-adenosyl-L-methionine</keyword>
<dbReference type="InterPro" id="IPR058240">
    <property type="entry name" value="rSAM_sf"/>
</dbReference>
<evidence type="ECO:0000256" key="4">
    <source>
        <dbReference type="ARBA" id="ARBA00023014"/>
    </source>
</evidence>
<reference evidence="7 8" key="1">
    <citation type="journal article" date="2019" name="Int. J. Syst. Evol. Microbiol.">
        <title>The Global Catalogue of Microorganisms (GCM) 10K type strain sequencing project: providing services to taxonomists for standard genome sequencing and annotation.</title>
        <authorList>
            <consortium name="The Broad Institute Genomics Platform"/>
            <consortium name="The Broad Institute Genome Sequencing Center for Infectious Disease"/>
            <person name="Wu L."/>
            <person name="Ma J."/>
        </authorList>
    </citation>
    <scope>NUCLEOTIDE SEQUENCE [LARGE SCALE GENOMIC DNA]</scope>
    <source>
        <strain evidence="7 8">JCM 15478</strain>
    </source>
</reference>
<dbReference type="Pfam" id="PF04055">
    <property type="entry name" value="Radical_SAM"/>
    <property type="match status" value="1"/>
</dbReference>
<feature type="region of interest" description="Disordered" evidence="5">
    <location>
        <begin position="355"/>
        <end position="376"/>
    </location>
</feature>
<comment type="caution">
    <text evidence="7">The sequence shown here is derived from an EMBL/GenBank/DDBJ whole genome shotgun (WGS) entry which is preliminary data.</text>
</comment>
<evidence type="ECO:0000313" key="8">
    <source>
        <dbReference type="Proteomes" id="UP001500016"/>
    </source>
</evidence>
<dbReference type="InterPro" id="IPR007197">
    <property type="entry name" value="rSAM"/>
</dbReference>
<dbReference type="SUPFAM" id="SSF102114">
    <property type="entry name" value="Radical SAM enzymes"/>
    <property type="match status" value="1"/>
</dbReference>
<evidence type="ECO:0000256" key="1">
    <source>
        <dbReference type="ARBA" id="ARBA00022691"/>
    </source>
</evidence>